<accession>A0A1S2UE50</accession>
<feature type="signal peptide" evidence="1">
    <location>
        <begin position="1"/>
        <end position="18"/>
    </location>
</feature>
<sequence>MNKWILLFGMCLAPLASASATEKSCSVVSCNAGDKATTHIEDVGSHYFACPTKEISEYVNFVWALVYTSYQMTGSLPNISPKTGEPEYEGQSKSMIDSLRSQAGVSTYDQAQGQCAKGRNKIQVMVMNNPKDSLSIWVADKNNKAFWMPKAFLNKR</sequence>
<gene>
    <name evidence="2" type="ORF">BFL40_29930</name>
</gene>
<protein>
    <submittedName>
        <fullName evidence="2">Uncharacterized protein</fullName>
    </submittedName>
</protein>
<reference evidence="2 3" key="1">
    <citation type="submission" date="2016-08" db="EMBL/GenBank/DDBJ databases">
        <title>Draft genome sequence of Pseudomonas costantinii LMG 22119, type strain isolated from cultivated mushroom (Agaricus bisporus) sporophores.</title>
        <authorList>
            <person name="Tambong J.T."/>
        </authorList>
    </citation>
    <scope>NUCLEOTIDE SEQUENCE [LARGE SCALE GENOMIC DNA]</scope>
    <source>
        <strain evidence="2 3">LMG 22119</strain>
    </source>
</reference>
<dbReference type="Proteomes" id="UP000181661">
    <property type="component" value="Unassembled WGS sequence"/>
</dbReference>
<evidence type="ECO:0000313" key="3">
    <source>
        <dbReference type="Proteomes" id="UP000181661"/>
    </source>
</evidence>
<feature type="chain" id="PRO_5010196929" evidence="1">
    <location>
        <begin position="19"/>
        <end position="156"/>
    </location>
</feature>
<organism evidence="2 3">
    <name type="scientific">Pseudomonas costantinii</name>
    <dbReference type="NCBI Taxonomy" id="168469"/>
    <lineage>
        <taxon>Bacteria</taxon>
        <taxon>Pseudomonadati</taxon>
        <taxon>Pseudomonadota</taxon>
        <taxon>Gammaproteobacteria</taxon>
        <taxon>Pseudomonadales</taxon>
        <taxon>Pseudomonadaceae</taxon>
        <taxon>Pseudomonas</taxon>
    </lineage>
</organism>
<dbReference type="RefSeq" id="WP_071487330.1">
    <property type="nucleotide sequence ID" value="NZ_FNTS01000002.1"/>
</dbReference>
<proteinExistence type="predicted"/>
<dbReference type="OrthoDB" id="7029963at2"/>
<evidence type="ECO:0000256" key="1">
    <source>
        <dbReference type="SAM" id="SignalP"/>
    </source>
</evidence>
<evidence type="ECO:0000313" key="2">
    <source>
        <dbReference type="EMBL" id="OIN44509.1"/>
    </source>
</evidence>
<dbReference type="EMBL" id="MDDR01000061">
    <property type="protein sequence ID" value="OIN44509.1"/>
    <property type="molecule type" value="Genomic_DNA"/>
</dbReference>
<keyword evidence="1" id="KW-0732">Signal</keyword>
<comment type="caution">
    <text evidence="2">The sequence shown here is derived from an EMBL/GenBank/DDBJ whole genome shotgun (WGS) entry which is preliminary data.</text>
</comment>
<dbReference type="AlphaFoldDB" id="A0A1S2UE50"/>
<name>A0A1S2UE50_9PSED</name>